<dbReference type="InterPro" id="IPR039564">
    <property type="entry name" value="Peptidase_C39-like"/>
</dbReference>
<feature type="region of interest" description="Disordered" evidence="1">
    <location>
        <begin position="22"/>
        <end position="83"/>
    </location>
</feature>
<feature type="compositionally biased region" description="Basic and acidic residues" evidence="1">
    <location>
        <begin position="34"/>
        <end position="43"/>
    </location>
</feature>
<evidence type="ECO:0000313" key="4">
    <source>
        <dbReference type="EMBL" id="CAH8249261.1"/>
    </source>
</evidence>
<evidence type="ECO:0000256" key="2">
    <source>
        <dbReference type="SAM" id="SignalP"/>
    </source>
</evidence>
<keyword evidence="2" id="KW-0732">Signal</keyword>
<gene>
    <name evidence="4" type="ORF">WJ0W_006447</name>
</gene>
<accession>A0ABM9GAZ4</accession>
<protein>
    <submittedName>
        <fullName evidence="4">C39 family peptidase</fullName>
    </submittedName>
</protein>
<evidence type="ECO:0000313" key="5">
    <source>
        <dbReference type="Proteomes" id="UP001154322"/>
    </source>
</evidence>
<dbReference type="RefSeq" id="WP_249724418.1">
    <property type="nucleotide sequence ID" value="NZ_AP031286.1"/>
</dbReference>
<name>A0ABM9GAZ4_9BACL</name>
<feature type="signal peptide" evidence="2">
    <location>
        <begin position="1"/>
        <end position="25"/>
    </location>
</feature>
<feature type="compositionally biased region" description="Basic and acidic residues" evidence="1">
    <location>
        <begin position="56"/>
        <end position="70"/>
    </location>
</feature>
<proteinExistence type="predicted"/>
<evidence type="ECO:0000256" key="1">
    <source>
        <dbReference type="SAM" id="MobiDB-lite"/>
    </source>
</evidence>
<reference evidence="4" key="1">
    <citation type="submission" date="2022-06" db="EMBL/GenBank/DDBJ databases">
        <authorList>
            <person name="Dietemann V."/>
            <person name="Ory F."/>
            <person name="Dainat B."/>
            <person name="Oberhansli S."/>
        </authorList>
    </citation>
    <scope>NUCLEOTIDE SEQUENCE</scope>
    <source>
        <strain evidence="4">Ena-SAMPLE-TAB-26-04-2022-14:26:32:270-5432</strain>
    </source>
</reference>
<dbReference type="PANTHER" id="PTHR37806:SF1">
    <property type="entry name" value="PEPTIDASE C39-LIKE DOMAIN-CONTAINING PROTEIN"/>
    <property type="match status" value="1"/>
</dbReference>
<feature type="chain" id="PRO_5046177523" evidence="2">
    <location>
        <begin position="26"/>
        <end position="279"/>
    </location>
</feature>
<keyword evidence="5" id="KW-1185">Reference proteome</keyword>
<sequence length="279" mass="31002">MSIRVTLYVLVVVLLAMAPGCAPQAQQQPAPDAAEQRDIDRGRLNASSSEIEAPDDGPRNKGNRSERDESLSQEPPRPQRKEKILLDVPLVAQNPELKYGCEVTSLAMILKYAGVHVGKMELADKVKKDPDSLKTGKAGDITHWGDPNEGFVGDITGKEKGYAIYAEPLEDLMKKYLPGRTVNLTGQPFEHVLRHLSTGKPIVTWTTGDYKLPDRWESWKHGNEQITTPLDLHAVVLAGYDPDYVYLNDPLSARKAVKVNKKQFIKSWHALGSQALSYH</sequence>
<feature type="domain" description="Peptidase C39-like" evidence="3">
    <location>
        <begin position="86"/>
        <end position="250"/>
    </location>
</feature>
<dbReference type="Proteomes" id="UP001154322">
    <property type="component" value="Unassembled WGS sequence"/>
</dbReference>
<comment type="caution">
    <text evidence="4">The sequence shown here is derived from an EMBL/GenBank/DDBJ whole genome shotgun (WGS) entry which is preliminary data.</text>
</comment>
<dbReference type="Gene3D" id="3.90.70.10">
    <property type="entry name" value="Cysteine proteinases"/>
    <property type="match status" value="1"/>
</dbReference>
<dbReference type="Pfam" id="PF13529">
    <property type="entry name" value="Peptidase_C39_2"/>
    <property type="match status" value="1"/>
</dbReference>
<dbReference type="PANTHER" id="PTHR37806">
    <property type="entry name" value="LMO0724 PROTEIN"/>
    <property type="match status" value="1"/>
</dbReference>
<organism evidence="4 5">
    <name type="scientific">Paenibacillus melissococcoides</name>
    <dbReference type="NCBI Taxonomy" id="2912268"/>
    <lineage>
        <taxon>Bacteria</taxon>
        <taxon>Bacillati</taxon>
        <taxon>Bacillota</taxon>
        <taxon>Bacilli</taxon>
        <taxon>Bacillales</taxon>
        <taxon>Paenibacillaceae</taxon>
        <taxon>Paenibacillus</taxon>
    </lineage>
</organism>
<feature type="compositionally biased region" description="Low complexity" evidence="1">
    <location>
        <begin position="22"/>
        <end position="33"/>
    </location>
</feature>
<dbReference type="EMBL" id="CALYLO010000015">
    <property type="protein sequence ID" value="CAH8249261.1"/>
    <property type="molecule type" value="Genomic_DNA"/>
</dbReference>
<evidence type="ECO:0000259" key="3">
    <source>
        <dbReference type="Pfam" id="PF13529"/>
    </source>
</evidence>